<organism evidence="2 3">
    <name type="scientific">Malus domestica</name>
    <name type="common">Apple</name>
    <name type="synonym">Pyrus malus</name>
    <dbReference type="NCBI Taxonomy" id="3750"/>
    <lineage>
        <taxon>Eukaryota</taxon>
        <taxon>Viridiplantae</taxon>
        <taxon>Streptophyta</taxon>
        <taxon>Embryophyta</taxon>
        <taxon>Tracheophyta</taxon>
        <taxon>Spermatophyta</taxon>
        <taxon>Magnoliopsida</taxon>
        <taxon>eudicotyledons</taxon>
        <taxon>Gunneridae</taxon>
        <taxon>Pentapetalae</taxon>
        <taxon>rosids</taxon>
        <taxon>fabids</taxon>
        <taxon>Rosales</taxon>
        <taxon>Rosaceae</taxon>
        <taxon>Amygdaloideae</taxon>
        <taxon>Maleae</taxon>
        <taxon>Malus</taxon>
    </lineage>
</organism>
<gene>
    <name evidence="2" type="ORF">DVH24_007763</name>
</gene>
<keyword evidence="3" id="KW-1185">Reference proteome</keyword>
<evidence type="ECO:0000313" key="2">
    <source>
        <dbReference type="EMBL" id="RXH97417.1"/>
    </source>
</evidence>
<dbReference type="Proteomes" id="UP000290289">
    <property type="component" value="Chromosome 5"/>
</dbReference>
<dbReference type="AlphaFoldDB" id="A0A498JR71"/>
<evidence type="ECO:0000256" key="1">
    <source>
        <dbReference type="SAM" id="MobiDB-lite"/>
    </source>
</evidence>
<feature type="region of interest" description="Disordered" evidence="1">
    <location>
        <begin position="76"/>
        <end position="100"/>
    </location>
</feature>
<accession>A0A498JR71</accession>
<proteinExistence type="predicted"/>
<feature type="compositionally biased region" description="Polar residues" evidence="1">
    <location>
        <begin position="119"/>
        <end position="130"/>
    </location>
</feature>
<feature type="region of interest" description="Disordered" evidence="1">
    <location>
        <begin position="112"/>
        <end position="137"/>
    </location>
</feature>
<sequence length="361" mass="39919">MVSLFQSDIAWFYVGFLSTFRQKLEFLSYCEKLPLTCLICGMVDHVEEQCSHFRGRNDDDLAKPYGRRFGLNPSPGWKMAAPLHDDEEMSEGSPESCRHVGDQRVDHEVNATDEGGMNHLSNANQENQPRPNLPDLNAAASEEDMGFDCMAVIPYYGGPVSLIPMGSNDNHLGVPAMQIDDRSMHYNDIFTTTQQELTLFGVNIKNQPLTDPCLETRIHDEVAGVPHSSSGMSQCDSSLTDAAMNMQGEDCSVSWIRREANVVAHRLTCSDLGRTGEKTWIGGPSDLLMDKNPKIDFNRPPCSIHLLPSDPPNCFTLSLPNLPFQIGDFVLIPGTAHLLTNHLDQDHNPLPGTAHLLATSD</sequence>
<dbReference type="EMBL" id="RDQH01000331">
    <property type="protein sequence ID" value="RXH97417.1"/>
    <property type="molecule type" value="Genomic_DNA"/>
</dbReference>
<evidence type="ECO:0000313" key="3">
    <source>
        <dbReference type="Proteomes" id="UP000290289"/>
    </source>
</evidence>
<protein>
    <submittedName>
        <fullName evidence="2">Uncharacterized protein</fullName>
    </submittedName>
</protein>
<name>A0A498JR71_MALDO</name>
<comment type="caution">
    <text evidence="2">The sequence shown here is derived from an EMBL/GenBank/DDBJ whole genome shotgun (WGS) entry which is preliminary data.</text>
</comment>
<reference evidence="2 3" key="1">
    <citation type="submission" date="2018-10" db="EMBL/GenBank/DDBJ databases">
        <title>A high-quality apple genome assembly.</title>
        <authorList>
            <person name="Hu J."/>
        </authorList>
    </citation>
    <scope>NUCLEOTIDE SEQUENCE [LARGE SCALE GENOMIC DNA]</scope>
    <source>
        <strain evidence="3">cv. HFTH1</strain>
        <tissue evidence="2">Young leaf</tissue>
    </source>
</reference>